<keyword evidence="2" id="KW-1185">Reference proteome</keyword>
<organism evidence="1 2">
    <name type="scientific">Bifidobacterium canis</name>
    <dbReference type="NCBI Taxonomy" id="2610880"/>
    <lineage>
        <taxon>Bacteria</taxon>
        <taxon>Bacillati</taxon>
        <taxon>Actinomycetota</taxon>
        <taxon>Actinomycetes</taxon>
        <taxon>Bifidobacteriales</taxon>
        <taxon>Bifidobacteriaceae</taxon>
        <taxon>Bifidobacterium</taxon>
    </lineage>
</organism>
<dbReference type="Proteomes" id="UP000487882">
    <property type="component" value="Unassembled WGS sequence"/>
</dbReference>
<comment type="caution">
    <text evidence="1">The sequence shown here is derived from an EMBL/GenBank/DDBJ whole genome shotgun (WGS) entry which is preliminary data.</text>
</comment>
<gene>
    <name evidence="1" type="ORF">GSD1FS_1850</name>
</gene>
<dbReference type="AlphaFoldDB" id="A0A7K1J7G4"/>
<protein>
    <submittedName>
        <fullName evidence="1">Uncharacterized protein</fullName>
    </submittedName>
</protein>
<reference evidence="1 2" key="1">
    <citation type="submission" date="2019-09" db="EMBL/GenBank/DDBJ databases">
        <title>Bifidobacterium canis sp. nov., isolated from the digestive tract of German Shepherd dog puppy.</title>
        <authorList>
            <person name="Bunesova V."/>
        </authorList>
    </citation>
    <scope>NUCLEOTIDE SEQUENCE [LARGE SCALE GENOMIC DNA]</scope>
    <source>
        <strain evidence="1 2">GSD1FS</strain>
    </source>
</reference>
<proteinExistence type="predicted"/>
<dbReference type="EMBL" id="WNLP01000011">
    <property type="protein sequence ID" value="MUH60479.1"/>
    <property type="molecule type" value="Genomic_DNA"/>
</dbReference>
<sequence>MNRLDSGFILSTWRDQIKNSNHSNTELDTSLVLPIVLGCTNGKPYIMVLSEEKPRAIASMRAITITLNDRRPSVIGENWALVFTLEDWALRHVFAELCLTFATRIREVDNQTAALDQVYDSMNQWKRLLQPLPEEQTDQILLGVAAELTAAIIISHKTNTLIDTVIDCWTGPSGAPQDFIFPSQEYAWEVKQSTRNARPS</sequence>
<evidence type="ECO:0000313" key="2">
    <source>
        <dbReference type="Proteomes" id="UP000487882"/>
    </source>
</evidence>
<dbReference type="InterPro" id="IPR025534">
    <property type="entry name" value="DUF4420"/>
</dbReference>
<name>A0A7K1J7G4_9BIFI</name>
<evidence type="ECO:0000313" key="1">
    <source>
        <dbReference type="EMBL" id="MUH60479.1"/>
    </source>
</evidence>
<accession>A0A7K1J7G4</accession>
<dbReference type="Pfam" id="PF14390">
    <property type="entry name" value="DUF4420"/>
    <property type="match status" value="1"/>
</dbReference>
<dbReference type="RefSeq" id="WP_155589270.1">
    <property type="nucleotide sequence ID" value="NZ_WNLP01000011.1"/>
</dbReference>